<feature type="non-terminal residue" evidence="1">
    <location>
        <position position="87"/>
    </location>
</feature>
<dbReference type="EMBL" id="CAJNNV010007091">
    <property type="protein sequence ID" value="CAE8594463.1"/>
    <property type="molecule type" value="Genomic_DNA"/>
</dbReference>
<proteinExistence type="predicted"/>
<dbReference type="AlphaFoldDB" id="A0A813E6C6"/>
<accession>A0A813E6C6</accession>
<feature type="non-terminal residue" evidence="1">
    <location>
        <position position="1"/>
    </location>
</feature>
<comment type="caution">
    <text evidence="1">The sequence shown here is derived from an EMBL/GenBank/DDBJ whole genome shotgun (WGS) entry which is preliminary data.</text>
</comment>
<keyword evidence="2" id="KW-1185">Reference proteome</keyword>
<protein>
    <submittedName>
        <fullName evidence="1">Uncharacterized protein</fullName>
    </submittedName>
</protein>
<dbReference type="Proteomes" id="UP000654075">
    <property type="component" value="Unassembled WGS sequence"/>
</dbReference>
<name>A0A813E6C6_POLGL</name>
<organism evidence="1 2">
    <name type="scientific">Polarella glacialis</name>
    <name type="common">Dinoflagellate</name>
    <dbReference type="NCBI Taxonomy" id="89957"/>
    <lineage>
        <taxon>Eukaryota</taxon>
        <taxon>Sar</taxon>
        <taxon>Alveolata</taxon>
        <taxon>Dinophyceae</taxon>
        <taxon>Suessiales</taxon>
        <taxon>Suessiaceae</taxon>
        <taxon>Polarella</taxon>
    </lineage>
</organism>
<gene>
    <name evidence="1" type="ORF">PGLA1383_LOCUS13010</name>
</gene>
<reference evidence="1" key="1">
    <citation type="submission" date="2021-02" db="EMBL/GenBank/DDBJ databases">
        <authorList>
            <person name="Dougan E. K."/>
            <person name="Rhodes N."/>
            <person name="Thang M."/>
            <person name="Chan C."/>
        </authorList>
    </citation>
    <scope>NUCLEOTIDE SEQUENCE</scope>
</reference>
<evidence type="ECO:0000313" key="2">
    <source>
        <dbReference type="Proteomes" id="UP000654075"/>
    </source>
</evidence>
<evidence type="ECO:0000313" key="1">
    <source>
        <dbReference type="EMBL" id="CAE8594463.1"/>
    </source>
</evidence>
<sequence>AVFVEFGSDRHLQDLLIDGSLQVAAGSTSPAAPFSVTRGQARLEHCGEFKHLLDVRKEKMVYWEEGASSPKNLPVPAVRCIRVAVLK</sequence>